<dbReference type="OrthoDB" id="9796554at2"/>
<protein>
    <submittedName>
        <fullName evidence="8">Thiol:disulfide oxidoreductase TlpA</fullName>
    </submittedName>
</protein>
<dbReference type="InterPro" id="IPR013766">
    <property type="entry name" value="Thioredoxin_domain"/>
</dbReference>
<proteinExistence type="predicted"/>
<gene>
    <name evidence="8" type="ORF">DVS28_a2484</name>
</gene>
<dbReference type="GO" id="GO:0016491">
    <property type="term" value="F:oxidoreductase activity"/>
    <property type="evidence" value="ECO:0007669"/>
    <property type="project" value="InterPro"/>
</dbReference>
<evidence type="ECO:0000313" key="8">
    <source>
        <dbReference type="EMBL" id="AXV07165.1"/>
    </source>
</evidence>
<evidence type="ECO:0000256" key="1">
    <source>
        <dbReference type="ARBA" id="ARBA00004196"/>
    </source>
</evidence>
<dbReference type="EMBL" id="CP031165">
    <property type="protein sequence ID" value="AXV07165.1"/>
    <property type="molecule type" value="Genomic_DNA"/>
</dbReference>
<reference evidence="8 9" key="1">
    <citation type="submission" date="2018-09" db="EMBL/GenBank/DDBJ databases">
        <title>Complete genome sequence of Euzebya sp. DY32-46 isolated from seawater of Pacific Ocean.</title>
        <authorList>
            <person name="Xu L."/>
            <person name="Wu Y.-H."/>
            <person name="Xu X.-W."/>
        </authorList>
    </citation>
    <scope>NUCLEOTIDE SEQUENCE [LARGE SCALE GENOMIC DNA]</scope>
    <source>
        <strain evidence="8 9">DY32-46</strain>
    </source>
</reference>
<dbReference type="PROSITE" id="PS51352">
    <property type="entry name" value="THIOREDOXIN_2"/>
    <property type="match status" value="1"/>
</dbReference>
<keyword evidence="6" id="KW-0812">Transmembrane</keyword>
<evidence type="ECO:0000259" key="7">
    <source>
        <dbReference type="PROSITE" id="PS51352"/>
    </source>
</evidence>
<accession>A0A346XY68</accession>
<evidence type="ECO:0000313" key="9">
    <source>
        <dbReference type="Proteomes" id="UP000264006"/>
    </source>
</evidence>
<keyword evidence="6" id="KW-1133">Transmembrane helix</keyword>
<evidence type="ECO:0000256" key="5">
    <source>
        <dbReference type="ARBA" id="ARBA00023284"/>
    </source>
</evidence>
<dbReference type="InterPro" id="IPR013740">
    <property type="entry name" value="Redoxin"/>
</dbReference>
<dbReference type="GO" id="GO:0030313">
    <property type="term" value="C:cell envelope"/>
    <property type="evidence" value="ECO:0007669"/>
    <property type="project" value="UniProtKB-SubCell"/>
</dbReference>
<dbReference type="PROSITE" id="PS00194">
    <property type="entry name" value="THIOREDOXIN_1"/>
    <property type="match status" value="1"/>
</dbReference>
<dbReference type="PANTHER" id="PTHR42852:SF6">
    <property type="entry name" value="THIOL:DISULFIDE INTERCHANGE PROTEIN DSBE"/>
    <property type="match status" value="1"/>
</dbReference>
<feature type="domain" description="Thioredoxin" evidence="7">
    <location>
        <begin position="60"/>
        <end position="208"/>
    </location>
</feature>
<dbReference type="InterPro" id="IPR017937">
    <property type="entry name" value="Thioredoxin_CS"/>
</dbReference>
<name>A0A346XY68_9ACTN</name>
<keyword evidence="9" id="KW-1185">Reference proteome</keyword>
<keyword evidence="2" id="KW-0201">Cytochrome c-type biogenesis</keyword>
<dbReference type="InterPro" id="IPR050553">
    <property type="entry name" value="Thioredoxin_ResA/DsbE_sf"/>
</dbReference>
<evidence type="ECO:0000256" key="4">
    <source>
        <dbReference type="ARBA" id="ARBA00023157"/>
    </source>
</evidence>
<dbReference type="Gene3D" id="3.40.30.10">
    <property type="entry name" value="Glutaredoxin"/>
    <property type="match status" value="1"/>
</dbReference>
<dbReference type="CDD" id="cd02966">
    <property type="entry name" value="TlpA_like_family"/>
    <property type="match status" value="1"/>
</dbReference>
<evidence type="ECO:0000256" key="6">
    <source>
        <dbReference type="SAM" id="Phobius"/>
    </source>
</evidence>
<evidence type="ECO:0000256" key="3">
    <source>
        <dbReference type="ARBA" id="ARBA00022968"/>
    </source>
</evidence>
<dbReference type="Proteomes" id="UP000264006">
    <property type="component" value="Chromosome"/>
</dbReference>
<dbReference type="InterPro" id="IPR036249">
    <property type="entry name" value="Thioredoxin-like_sf"/>
</dbReference>
<dbReference type="KEGG" id="euz:DVS28_a2484"/>
<keyword evidence="6" id="KW-0472">Membrane</keyword>
<keyword evidence="5" id="KW-0676">Redox-active center</keyword>
<organism evidence="8 9">
    <name type="scientific">Euzebya pacifica</name>
    <dbReference type="NCBI Taxonomy" id="1608957"/>
    <lineage>
        <taxon>Bacteria</taxon>
        <taxon>Bacillati</taxon>
        <taxon>Actinomycetota</taxon>
        <taxon>Nitriliruptoria</taxon>
        <taxon>Euzebyales</taxon>
    </lineage>
</organism>
<sequence length="211" mass="22239">MSLGLPDANDLGTTDRGRRPVARWAVLGLVVLVVAGVGAAVVAGLRSDGGVATVFQPQLSTPPGLGPAVEEVPEDLLPGPLLPLGLGPEVDLSAYEGRPLLVNFWATWCGPCVEEMPVLRDTERHLGEEVAFIGINVQDNEEAALEFLSELDVTYDQARDPMAEYFTAIGGFGMPTTLLVDADGQITYRHTGAVEAAQLDDLLAAHLGVSP</sequence>
<keyword evidence="3" id="KW-0735">Signal-anchor</keyword>
<feature type="transmembrane region" description="Helical" evidence="6">
    <location>
        <begin position="21"/>
        <end position="45"/>
    </location>
</feature>
<evidence type="ECO:0000256" key="2">
    <source>
        <dbReference type="ARBA" id="ARBA00022748"/>
    </source>
</evidence>
<comment type="subcellular location">
    <subcellularLocation>
        <location evidence="1">Cell envelope</location>
    </subcellularLocation>
</comment>
<keyword evidence="4" id="KW-1015">Disulfide bond</keyword>
<dbReference type="PANTHER" id="PTHR42852">
    <property type="entry name" value="THIOL:DISULFIDE INTERCHANGE PROTEIN DSBE"/>
    <property type="match status" value="1"/>
</dbReference>
<dbReference type="AlphaFoldDB" id="A0A346XY68"/>
<dbReference type="RefSeq" id="WP_114591705.1">
    <property type="nucleotide sequence ID" value="NZ_CP031165.1"/>
</dbReference>
<dbReference type="SUPFAM" id="SSF52833">
    <property type="entry name" value="Thioredoxin-like"/>
    <property type="match status" value="1"/>
</dbReference>
<dbReference type="Pfam" id="PF08534">
    <property type="entry name" value="Redoxin"/>
    <property type="match status" value="1"/>
</dbReference>
<dbReference type="GO" id="GO:0017004">
    <property type="term" value="P:cytochrome complex assembly"/>
    <property type="evidence" value="ECO:0007669"/>
    <property type="project" value="UniProtKB-KW"/>
</dbReference>